<dbReference type="InterPro" id="IPR006076">
    <property type="entry name" value="FAD-dep_OxRdtase"/>
</dbReference>
<dbReference type="EMBL" id="JBEDUW010000001">
    <property type="protein sequence ID" value="KAK9949020.1"/>
    <property type="molecule type" value="Genomic_DNA"/>
</dbReference>
<dbReference type="InterPro" id="IPR036188">
    <property type="entry name" value="FAD/NAD-bd_sf"/>
</dbReference>
<dbReference type="InterPro" id="IPR036291">
    <property type="entry name" value="NAD(P)-bd_dom_sf"/>
</dbReference>
<dbReference type="Pfam" id="PF01266">
    <property type="entry name" value="DAO"/>
    <property type="match status" value="1"/>
</dbReference>
<dbReference type="PANTHER" id="PTHR13847:SF150">
    <property type="entry name" value="OXIDOREDUCTASE TDA3-RELATED"/>
    <property type="match status" value="1"/>
</dbReference>
<evidence type="ECO:0000313" key="3">
    <source>
        <dbReference type="Proteomes" id="UP001457282"/>
    </source>
</evidence>
<evidence type="ECO:0000313" key="2">
    <source>
        <dbReference type="EMBL" id="KAK9949020.1"/>
    </source>
</evidence>
<dbReference type="Proteomes" id="UP001457282">
    <property type="component" value="Unassembled WGS sequence"/>
</dbReference>
<proteinExistence type="predicted"/>
<dbReference type="Gene3D" id="3.50.50.60">
    <property type="entry name" value="FAD/NAD(P)-binding domain"/>
    <property type="match status" value="1"/>
</dbReference>
<reference evidence="2 3" key="1">
    <citation type="journal article" date="2023" name="G3 (Bethesda)">
        <title>A chromosome-length genome assembly and annotation of blackberry (Rubus argutus, cv. 'Hillquist').</title>
        <authorList>
            <person name="Bruna T."/>
            <person name="Aryal R."/>
            <person name="Dudchenko O."/>
            <person name="Sargent D.J."/>
            <person name="Mead D."/>
            <person name="Buti M."/>
            <person name="Cavallini A."/>
            <person name="Hytonen T."/>
            <person name="Andres J."/>
            <person name="Pham M."/>
            <person name="Weisz D."/>
            <person name="Mascagni F."/>
            <person name="Usai G."/>
            <person name="Natali L."/>
            <person name="Bassil N."/>
            <person name="Fernandez G.E."/>
            <person name="Lomsadze A."/>
            <person name="Armour M."/>
            <person name="Olukolu B."/>
            <person name="Poorten T."/>
            <person name="Britton C."/>
            <person name="Davik J."/>
            <person name="Ashrafi H."/>
            <person name="Aiden E.L."/>
            <person name="Borodovsky M."/>
            <person name="Worthington M."/>
        </authorList>
    </citation>
    <scope>NUCLEOTIDE SEQUENCE [LARGE SCALE GENOMIC DNA]</scope>
    <source>
        <strain evidence="2">PI 553951</strain>
    </source>
</reference>
<dbReference type="SUPFAM" id="SSF51735">
    <property type="entry name" value="NAD(P)-binding Rossmann-fold domains"/>
    <property type="match status" value="1"/>
</dbReference>
<sequence>MTIYNQSVLTLQIGDITQLVEDAIRFHKNHSDPVILIADGPSLSPKRVVVCGGGVIGVCTAYFLAKNGAVVTLVEKSSVACAASGKAGGFLALIGATAGH</sequence>
<gene>
    <name evidence="2" type="ORF">M0R45_004568</name>
</gene>
<comment type="caution">
    <text evidence="2">The sequence shown here is derived from an EMBL/GenBank/DDBJ whole genome shotgun (WGS) entry which is preliminary data.</text>
</comment>
<keyword evidence="3" id="KW-1185">Reference proteome</keyword>
<dbReference type="PANTHER" id="PTHR13847">
    <property type="entry name" value="SARCOSINE DEHYDROGENASE-RELATED"/>
    <property type="match status" value="1"/>
</dbReference>
<name>A0AAW1YK36_RUBAR</name>
<organism evidence="2 3">
    <name type="scientific">Rubus argutus</name>
    <name type="common">Southern blackberry</name>
    <dbReference type="NCBI Taxonomy" id="59490"/>
    <lineage>
        <taxon>Eukaryota</taxon>
        <taxon>Viridiplantae</taxon>
        <taxon>Streptophyta</taxon>
        <taxon>Embryophyta</taxon>
        <taxon>Tracheophyta</taxon>
        <taxon>Spermatophyta</taxon>
        <taxon>Magnoliopsida</taxon>
        <taxon>eudicotyledons</taxon>
        <taxon>Gunneridae</taxon>
        <taxon>Pentapetalae</taxon>
        <taxon>rosids</taxon>
        <taxon>fabids</taxon>
        <taxon>Rosales</taxon>
        <taxon>Rosaceae</taxon>
        <taxon>Rosoideae</taxon>
        <taxon>Rosoideae incertae sedis</taxon>
        <taxon>Rubus</taxon>
    </lineage>
</organism>
<protein>
    <recommendedName>
        <fullName evidence="1">FAD dependent oxidoreductase domain-containing protein</fullName>
    </recommendedName>
</protein>
<dbReference type="AlphaFoldDB" id="A0AAW1YK36"/>
<accession>A0AAW1YK36</accession>
<feature type="domain" description="FAD dependent oxidoreductase" evidence="1">
    <location>
        <begin position="47"/>
        <end position="92"/>
    </location>
</feature>
<dbReference type="GO" id="GO:0005737">
    <property type="term" value="C:cytoplasm"/>
    <property type="evidence" value="ECO:0007669"/>
    <property type="project" value="TreeGrafter"/>
</dbReference>
<evidence type="ECO:0000259" key="1">
    <source>
        <dbReference type="Pfam" id="PF01266"/>
    </source>
</evidence>